<evidence type="ECO:0000313" key="11">
    <source>
        <dbReference type="EMBL" id="PRR83410.1"/>
    </source>
</evidence>
<keyword evidence="9" id="KW-0456">Lyase</keyword>
<comment type="caution">
    <text evidence="11">The sequence shown here is derived from an EMBL/GenBank/DDBJ whole genome shotgun (WGS) entry which is preliminary data.</text>
</comment>
<dbReference type="EMBL" id="PVXQ01000007">
    <property type="protein sequence ID" value="PRR83410.1"/>
    <property type="molecule type" value="Genomic_DNA"/>
</dbReference>
<evidence type="ECO:0000256" key="4">
    <source>
        <dbReference type="ARBA" id="ARBA00022679"/>
    </source>
</evidence>
<dbReference type="Gene3D" id="3.30.70.560">
    <property type="entry name" value="7,8-Dihydro-6-hydroxymethylpterin-pyrophosphokinase HPPK"/>
    <property type="match status" value="1"/>
</dbReference>
<dbReference type="GO" id="GO:0046654">
    <property type="term" value="P:tetrahydrofolate biosynthetic process"/>
    <property type="evidence" value="ECO:0007669"/>
    <property type="project" value="UniProtKB-UniRule"/>
</dbReference>
<proteinExistence type="inferred from homology"/>
<dbReference type="Pfam" id="PF01288">
    <property type="entry name" value="HPPK"/>
    <property type="match status" value="1"/>
</dbReference>
<dbReference type="SMART" id="SM00905">
    <property type="entry name" value="FolB"/>
    <property type="match status" value="1"/>
</dbReference>
<comment type="pathway">
    <text evidence="2">Cofactor biosynthesis; tetrahydrofolate biosynthesis; 2-amino-4-hydroxy-6-hydroxymethyl-7,8-dihydropteridine diphosphate from 7,8-dihydroneopterin triphosphate: step 4/4.</text>
</comment>
<evidence type="ECO:0000256" key="5">
    <source>
        <dbReference type="ARBA" id="ARBA00022741"/>
    </source>
</evidence>
<evidence type="ECO:0000313" key="12">
    <source>
        <dbReference type="Proteomes" id="UP000239471"/>
    </source>
</evidence>
<dbReference type="Gene3D" id="3.30.1130.10">
    <property type="match status" value="1"/>
</dbReference>
<dbReference type="RefSeq" id="WP_106058984.1">
    <property type="nucleotide sequence ID" value="NZ_PVXQ01000007.1"/>
</dbReference>
<dbReference type="GO" id="GO:0004150">
    <property type="term" value="F:dihydroneopterin aldolase activity"/>
    <property type="evidence" value="ECO:0007669"/>
    <property type="project" value="UniProtKB-UniRule"/>
</dbReference>
<gene>
    <name evidence="11" type="primary">sulD</name>
    <name evidence="11" type="ORF">CLVI_09570</name>
</gene>
<evidence type="ECO:0000256" key="1">
    <source>
        <dbReference type="ARBA" id="ARBA00000198"/>
    </source>
</evidence>
<sequence length="277" mass="31891">MDKILVKNFEIFANHGVFSEEKSLGQKFIMDLEASVSLEEAGKTGDLMKSVHYGELCHYVEKVFTENTYDLIETAAQKVAEETLIKYPIIKSIKVTLKKPWAPIGRHLEYAAIEIKRSWHEAFLSIGSNMGDKEGNLNTAIKALRDNSNIIVEKVSSFIITEPWGKVDQDEFVNGAIKIKTLLSPKDLMKSLLNIEEDMKRVRRVKWGPRIVDLDIIFYDDLISEDDYVTLPHPRMEERQFVLIPLNEIAPNKIHPILKKRIFKLLKELKDTVSHRD</sequence>
<keyword evidence="12" id="KW-1185">Reference proteome</keyword>
<dbReference type="PROSITE" id="PS00794">
    <property type="entry name" value="HPPK"/>
    <property type="match status" value="1"/>
</dbReference>
<comment type="catalytic activity">
    <reaction evidence="1">
        <text>6-hydroxymethyl-7,8-dihydropterin + ATP = (7,8-dihydropterin-6-yl)methyl diphosphate + AMP + H(+)</text>
        <dbReference type="Rhea" id="RHEA:11412"/>
        <dbReference type="ChEBI" id="CHEBI:15378"/>
        <dbReference type="ChEBI" id="CHEBI:30616"/>
        <dbReference type="ChEBI" id="CHEBI:44841"/>
        <dbReference type="ChEBI" id="CHEBI:72950"/>
        <dbReference type="ChEBI" id="CHEBI:456215"/>
        <dbReference type="EC" id="2.7.6.3"/>
    </reaction>
</comment>
<dbReference type="InterPro" id="IPR035907">
    <property type="entry name" value="Hppk_sf"/>
</dbReference>
<dbReference type="SUPFAM" id="SSF55620">
    <property type="entry name" value="Tetrahydrobiopterin biosynthesis enzymes-like"/>
    <property type="match status" value="1"/>
</dbReference>
<comment type="function">
    <text evidence="9">Catalyzes the conversion of 7,8-dihydroneopterin to 6-hydroxymethyl-7,8-dihydropterin.</text>
</comment>
<evidence type="ECO:0000256" key="9">
    <source>
        <dbReference type="RuleBase" id="RU362079"/>
    </source>
</evidence>
<comment type="similarity">
    <text evidence="9">Belongs to the DHNA family.</text>
</comment>
<evidence type="ECO:0000256" key="2">
    <source>
        <dbReference type="ARBA" id="ARBA00005051"/>
    </source>
</evidence>
<dbReference type="InterPro" id="IPR006156">
    <property type="entry name" value="Dihydroneopterin_aldolase"/>
</dbReference>
<evidence type="ECO:0000259" key="10">
    <source>
        <dbReference type="PROSITE" id="PS00794"/>
    </source>
</evidence>
<keyword evidence="4" id="KW-0808">Transferase</keyword>
<keyword evidence="8 9" id="KW-0289">Folate biosynthesis</keyword>
<evidence type="ECO:0000256" key="3">
    <source>
        <dbReference type="ARBA" id="ARBA00009640"/>
    </source>
</evidence>
<dbReference type="EC" id="2.7.6.3" evidence="9"/>
<dbReference type="AlphaFoldDB" id="A0A2T0BHP3"/>
<dbReference type="CDD" id="cd00534">
    <property type="entry name" value="DHNA_DHNTPE"/>
    <property type="match status" value="1"/>
</dbReference>
<protein>
    <recommendedName>
        <fullName evidence="9">Bifunctional folate synthesis protein</fullName>
    </recommendedName>
    <domain>
        <recommendedName>
            <fullName evidence="9">Dihydroneopterin aldolase</fullName>
            <shortName evidence="9">DHNA</shortName>
            <ecNumber evidence="9">4.1.2.25</ecNumber>
        </recommendedName>
        <alternativeName>
            <fullName evidence="9">7,8-dihydroneopterin aldolase</fullName>
        </alternativeName>
    </domain>
    <domain>
        <recommendedName>
            <fullName evidence="9">2-amino-4-hydroxy-6-hydroxymethyldihydropteridine pyrophosphokinase</fullName>
            <ecNumber evidence="9">2.7.6.3</ecNumber>
        </recommendedName>
        <alternativeName>
            <fullName evidence="9">6-hydroxymethyl-7,8-dihydropterin pyrophosphokinase</fullName>
            <shortName evidence="9">PPPK</shortName>
        </alternativeName>
        <alternativeName>
            <fullName evidence="9">7,8-dihydro-6-hydroxymethylpterin pyrophosphokinase</fullName>
            <shortName evidence="9">HPPK</shortName>
        </alternativeName>
    </domain>
</protein>
<dbReference type="EC" id="4.1.2.25" evidence="9"/>
<evidence type="ECO:0000256" key="8">
    <source>
        <dbReference type="ARBA" id="ARBA00022909"/>
    </source>
</evidence>
<dbReference type="PANTHER" id="PTHR43071">
    <property type="entry name" value="2-AMINO-4-HYDROXY-6-HYDROXYMETHYLDIHYDROPTERIDINE PYROPHOSPHOKINASE"/>
    <property type="match status" value="1"/>
</dbReference>
<keyword evidence="5" id="KW-0547">Nucleotide-binding</keyword>
<dbReference type="GO" id="GO:0016301">
    <property type="term" value="F:kinase activity"/>
    <property type="evidence" value="ECO:0007669"/>
    <property type="project" value="UniProtKB-KW"/>
</dbReference>
<accession>A0A2T0BHP3</accession>
<comment type="similarity">
    <text evidence="3">In the N-terminal section; belongs to the DHNA family.</text>
</comment>
<comment type="catalytic activity">
    <reaction evidence="9">
        <text>7,8-dihydroneopterin = 6-hydroxymethyl-7,8-dihydropterin + glycolaldehyde</text>
        <dbReference type="Rhea" id="RHEA:10540"/>
        <dbReference type="ChEBI" id="CHEBI:17001"/>
        <dbReference type="ChEBI" id="CHEBI:17071"/>
        <dbReference type="ChEBI" id="CHEBI:44841"/>
        <dbReference type="EC" id="4.1.2.25"/>
    </reaction>
</comment>
<dbReference type="OrthoDB" id="9808041at2"/>
<dbReference type="InterPro" id="IPR043133">
    <property type="entry name" value="GTP-CH-I_C/QueF"/>
</dbReference>
<dbReference type="UniPathway" id="UPA00077">
    <property type="reaction ID" value="UER00154"/>
</dbReference>
<dbReference type="NCBIfam" id="TIGR01498">
    <property type="entry name" value="folK"/>
    <property type="match status" value="1"/>
</dbReference>
<dbReference type="NCBIfam" id="TIGR00525">
    <property type="entry name" value="folB"/>
    <property type="match status" value="1"/>
</dbReference>
<evidence type="ECO:0000256" key="7">
    <source>
        <dbReference type="ARBA" id="ARBA00022840"/>
    </source>
</evidence>
<dbReference type="PANTHER" id="PTHR43071:SF1">
    <property type="entry name" value="2-AMINO-4-HYDROXY-6-HYDROXYMETHYLDIHYDROPTERIDINE PYROPHOSPHOKINASE"/>
    <property type="match status" value="1"/>
</dbReference>
<dbReference type="Proteomes" id="UP000239471">
    <property type="component" value="Unassembled WGS sequence"/>
</dbReference>
<dbReference type="SUPFAM" id="SSF55083">
    <property type="entry name" value="6-hydroxymethyl-7,8-dihydropterin pyrophosphokinase, HPPK"/>
    <property type="match status" value="1"/>
</dbReference>
<dbReference type="Pfam" id="PF02152">
    <property type="entry name" value="FolB"/>
    <property type="match status" value="1"/>
</dbReference>
<dbReference type="GO" id="GO:0046656">
    <property type="term" value="P:folic acid biosynthetic process"/>
    <property type="evidence" value="ECO:0007669"/>
    <property type="project" value="UniProtKB-UniRule"/>
</dbReference>
<evidence type="ECO:0000256" key="6">
    <source>
        <dbReference type="ARBA" id="ARBA00022777"/>
    </source>
</evidence>
<dbReference type="InterPro" id="IPR000550">
    <property type="entry name" value="Hppk"/>
</dbReference>
<dbReference type="CDD" id="cd00483">
    <property type="entry name" value="HPPK"/>
    <property type="match status" value="1"/>
</dbReference>
<feature type="domain" description="7,8-dihydro-6-hydroxymethylpterin-pyrophosphokinase" evidence="10">
    <location>
        <begin position="206"/>
        <end position="217"/>
    </location>
</feature>
<reference evidence="11 12" key="1">
    <citation type="submission" date="2018-03" db="EMBL/GenBank/DDBJ databases">
        <title>Genome sequence of Clostridium vincentii DSM 10228.</title>
        <authorList>
            <person name="Poehlein A."/>
            <person name="Daniel R."/>
        </authorList>
    </citation>
    <scope>NUCLEOTIDE SEQUENCE [LARGE SCALE GENOMIC DNA]</scope>
    <source>
        <strain evidence="11 12">DSM 10228</strain>
    </source>
</reference>
<organism evidence="11 12">
    <name type="scientific">Clostridium vincentii</name>
    <dbReference type="NCBI Taxonomy" id="52704"/>
    <lineage>
        <taxon>Bacteria</taxon>
        <taxon>Bacillati</taxon>
        <taxon>Bacillota</taxon>
        <taxon>Clostridia</taxon>
        <taxon>Eubacteriales</taxon>
        <taxon>Clostridiaceae</taxon>
        <taxon>Clostridium</taxon>
    </lineage>
</organism>
<dbReference type="GO" id="GO:0005524">
    <property type="term" value="F:ATP binding"/>
    <property type="evidence" value="ECO:0007669"/>
    <property type="project" value="UniProtKB-KW"/>
</dbReference>
<dbReference type="NCBIfam" id="TIGR00526">
    <property type="entry name" value="folB_dom"/>
    <property type="match status" value="1"/>
</dbReference>
<keyword evidence="7" id="KW-0067">ATP-binding</keyword>
<dbReference type="GO" id="GO:0003848">
    <property type="term" value="F:2-amino-4-hydroxy-6-hydroxymethyldihydropteridine diphosphokinase activity"/>
    <property type="evidence" value="ECO:0007669"/>
    <property type="project" value="UniProtKB-EC"/>
</dbReference>
<name>A0A2T0BHP3_9CLOT</name>
<comment type="pathway">
    <text evidence="9">Cofactor biosynthesis; tetrahydrofolate biosynthesis; 2-amino-4-hydroxy-6-hydroxymethyl-7,8-dihydropteridine diphosphate from 7,8-dihydroneopterin triphosphate: step 3/4.</text>
</comment>
<keyword evidence="6" id="KW-0418">Kinase</keyword>
<dbReference type="InterPro" id="IPR006157">
    <property type="entry name" value="FolB_dom"/>
</dbReference>